<evidence type="ECO:0000256" key="1">
    <source>
        <dbReference type="SAM" id="MobiDB-lite"/>
    </source>
</evidence>
<organism evidence="2 3">
    <name type="scientific">Kribbella antiqua</name>
    <dbReference type="NCBI Taxonomy" id="2512217"/>
    <lineage>
        <taxon>Bacteria</taxon>
        <taxon>Bacillati</taxon>
        <taxon>Actinomycetota</taxon>
        <taxon>Actinomycetes</taxon>
        <taxon>Propionibacteriales</taxon>
        <taxon>Kribbellaceae</taxon>
        <taxon>Kribbella</taxon>
    </lineage>
</organism>
<protein>
    <submittedName>
        <fullName evidence="2">Uncharacterized protein</fullName>
    </submittedName>
</protein>
<feature type="region of interest" description="Disordered" evidence="1">
    <location>
        <begin position="1"/>
        <end position="20"/>
    </location>
</feature>
<reference evidence="2 3" key="1">
    <citation type="journal article" date="2015" name="Stand. Genomic Sci.">
        <title>Genomic Encyclopedia of Bacterial and Archaeal Type Strains, Phase III: the genomes of soil and plant-associated and newly described type strains.</title>
        <authorList>
            <person name="Whitman W.B."/>
            <person name="Woyke T."/>
            <person name="Klenk H.P."/>
            <person name="Zhou Y."/>
            <person name="Lilburn T.G."/>
            <person name="Beck B.J."/>
            <person name="De Vos P."/>
            <person name="Vandamme P."/>
            <person name="Eisen J.A."/>
            <person name="Garrity G."/>
            <person name="Hugenholtz P."/>
            <person name="Kyrpides N.C."/>
        </authorList>
    </citation>
    <scope>NUCLEOTIDE SEQUENCE [LARGE SCALE GENOMIC DNA]</scope>
    <source>
        <strain evidence="2 3">VKM Ac-2541</strain>
    </source>
</reference>
<evidence type="ECO:0000313" key="3">
    <source>
        <dbReference type="Proteomes" id="UP000295573"/>
    </source>
</evidence>
<comment type="caution">
    <text evidence="2">The sequence shown here is derived from an EMBL/GenBank/DDBJ whole genome shotgun (WGS) entry which is preliminary data.</text>
</comment>
<dbReference type="Proteomes" id="UP000295573">
    <property type="component" value="Unassembled WGS sequence"/>
</dbReference>
<feature type="region of interest" description="Disordered" evidence="1">
    <location>
        <begin position="42"/>
        <end position="66"/>
    </location>
</feature>
<name>A0A4R2IZJ5_9ACTN</name>
<dbReference type="EMBL" id="SLWR01000001">
    <property type="protein sequence ID" value="TCO51323.1"/>
    <property type="molecule type" value="Genomic_DNA"/>
</dbReference>
<sequence length="66" mass="7423">MNMQGNYPSGELDEMPQEEQARLLVEPTFDHRIDDEADLLRAEFGPPDKDGGYGRGDYEYGGRADS</sequence>
<accession>A0A4R2IZJ5</accession>
<dbReference type="AlphaFoldDB" id="A0A4R2IZJ5"/>
<keyword evidence="3" id="KW-1185">Reference proteome</keyword>
<evidence type="ECO:0000313" key="2">
    <source>
        <dbReference type="EMBL" id="TCO51323.1"/>
    </source>
</evidence>
<gene>
    <name evidence="2" type="ORF">EV646_101306</name>
</gene>
<dbReference type="OrthoDB" id="3831127at2"/>
<proteinExistence type="predicted"/>
<dbReference type="RefSeq" id="WP_132143097.1">
    <property type="nucleotide sequence ID" value="NZ_SLWR01000001.1"/>
</dbReference>